<comment type="caution">
    <text evidence="2">The sequence shown here is derived from an EMBL/GenBank/DDBJ whole genome shotgun (WGS) entry which is preliminary data.</text>
</comment>
<sequence>MRRWVVGVLTAVVLVVAAWIGWPREDTATDDAAGTVQDGVTQGEDGDDGGVAAPATSTPAPPSDVVEDGDVDPGEPAREVVEEPEFDADEKPAQQVEATWDDDVRLAAREAAVAAVAAFAAVDKSAEAWWDDLSPLLTPQARAVYEDVDPRNVPVRDVTGAAKITDESSTLLTEVQVPTDAGDYTVLLVRADGGSPWLAEQIRPSS</sequence>
<evidence type="ECO:0000313" key="3">
    <source>
        <dbReference type="Proteomes" id="UP001501094"/>
    </source>
</evidence>
<gene>
    <name evidence="2" type="ORF">GCM10009751_21900</name>
</gene>
<proteinExistence type="predicted"/>
<accession>A0ABP4ZM56</accession>
<organism evidence="2 3">
    <name type="scientific">Myceligenerans crystallogenes</name>
    <dbReference type="NCBI Taxonomy" id="316335"/>
    <lineage>
        <taxon>Bacteria</taxon>
        <taxon>Bacillati</taxon>
        <taxon>Actinomycetota</taxon>
        <taxon>Actinomycetes</taxon>
        <taxon>Micrococcales</taxon>
        <taxon>Promicromonosporaceae</taxon>
        <taxon>Myceligenerans</taxon>
    </lineage>
</organism>
<feature type="region of interest" description="Disordered" evidence="1">
    <location>
        <begin position="28"/>
        <end position="95"/>
    </location>
</feature>
<dbReference type="EMBL" id="BAAANL010000004">
    <property type="protein sequence ID" value="GAA1863577.1"/>
    <property type="molecule type" value="Genomic_DNA"/>
</dbReference>
<protein>
    <recommendedName>
        <fullName evidence="4">Mce-associated membrane protein</fullName>
    </recommendedName>
</protein>
<reference evidence="3" key="1">
    <citation type="journal article" date="2019" name="Int. J. Syst. Evol. Microbiol.">
        <title>The Global Catalogue of Microorganisms (GCM) 10K type strain sequencing project: providing services to taxonomists for standard genome sequencing and annotation.</title>
        <authorList>
            <consortium name="The Broad Institute Genomics Platform"/>
            <consortium name="The Broad Institute Genome Sequencing Center for Infectious Disease"/>
            <person name="Wu L."/>
            <person name="Ma J."/>
        </authorList>
    </citation>
    <scope>NUCLEOTIDE SEQUENCE [LARGE SCALE GENOMIC DNA]</scope>
    <source>
        <strain evidence="3">JCM 14326</strain>
    </source>
</reference>
<evidence type="ECO:0008006" key="4">
    <source>
        <dbReference type="Google" id="ProtNLM"/>
    </source>
</evidence>
<dbReference type="Proteomes" id="UP001501094">
    <property type="component" value="Unassembled WGS sequence"/>
</dbReference>
<evidence type="ECO:0000313" key="2">
    <source>
        <dbReference type="EMBL" id="GAA1863577.1"/>
    </source>
</evidence>
<name>A0ABP4ZM56_9MICO</name>
<evidence type="ECO:0000256" key="1">
    <source>
        <dbReference type="SAM" id="MobiDB-lite"/>
    </source>
</evidence>
<dbReference type="RefSeq" id="WP_344102604.1">
    <property type="nucleotide sequence ID" value="NZ_BAAANL010000004.1"/>
</dbReference>
<keyword evidence="3" id="KW-1185">Reference proteome</keyword>